<gene>
    <name evidence="2" type="ORF">BOX15_Mlig017391g3</name>
</gene>
<dbReference type="OrthoDB" id="259708at2759"/>
<dbReference type="Proteomes" id="UP000215902">
    <property type="component" value="Unassembled WGS sequence"/>
</dbReference>
<comment type="caution">
    <text evidence="2">The sequence shown here is derived from an EMBL/GenBank/DDBJ whole genome shotgun (WGS) entry which is preliminary data.</text>
</comment>
<sequence>NQGRPSGDWLRKVTADDLIKMFSRGKRAHPGDDKNSTDDDNAASAAPTDDQ</sequence>
<feature type="region of interest" description="Disordered" evidence="1">
    <location>
        <begin position="22"/>
        <end position="51"/>
    </location>
</feature>
<feature type="non-terminal residue" evidence="2">
    <location>
        <position position="1"/>
    </location>
</feature>
<feature type="compositionally biased region" description="Low complexity" evidence="1">
    <location>
        <begin position="42"/>
        <end position="51"/>
    </location>
</feature>
<evidence type="ECO:0000313" key="3">
    <source>
        <dbReference type="Proteomes" id="UP000215902"/>
    </source>
</evidence>
<dbReference type="EMBL" id="NIVC01002991">
    <property type="protein sequence ID" value="PAA53982.1"/>
    <property type="molecule type" value="Genomic_DNA"/>
</dbReference>
<reference evidence="2 3" key="1">
    <citation type="submission" date="2017-06" db="EMBL/GenBank/DDBJ databases">
        <title>A platform for efficient transgenesis in Macrostomum lignano, a flatworm model organism for stem cell research.</title>
        <authorList>
            <person name="Berezikov E."/>
        </authorList>
    </citation>
    <scope>NUCLEOTIDE SEQUENCE [LARGE SCALE GENOMIC DNA]</scope>
    <source>
        <strain evidence="2">DV1</strain>
        <tissue evidence="2">Whole organism</tissue>
    </source>
</reference>
<evidence type="ECO:0000256" key="1">
    <source>
        <dbReference type="SAM" id="MobiDB-lite"/>
    </source>
</evidence>
<dbReference type="AlphaFoldDB" id="A0A267DZV4"/>
<proteinExistence type="predicted"/>
<protein>
    <submittedName>
        <fullName evidence="2">Uncharacterized protein</fullName>
    </submittedName>
</protein>
<evidence type="ECO:0000313" key="2">
    <source>
        <dbReference type="EMBL" id="PAA53982.1"/>
    </source>
</evidence>
<keyword evidence="3" id="KW-1185">Reference proteome</keyword>
<accession>A0A267DZV4</accession>
<organism evidence="2 3">
    <name type="scientific">Macrostomum lignano</name>
    <dbReference type="NCBI Taxonomy" id="282301"/>
    <lineage>
        <taxon>Eukaryota</taxon>
        <taxon>Metazoa</taxon>
        <taxon>Spiralia</taxon>
        <taxon>Lophotrochozoa</taxon>
        <taxon>Platyhelminthes</taxon>
        <taxon>Rhabditophora</taxon>
        <taxon>Macrostomorpha</taxon>
        <taxon>Macrostomida</taxon>
        <taxon>Macrostomidae</taxon>
        <taxon>Macrostomum</taxon>
    </lineage>
</organism>
<name>A0A267DZV4_9PLAT</name>